<dbReference type="InterPro" id="IPR005119">
    <property type="entry name" value="LysR_subst-bd"/>
</dbReference>
<dbReference type="GO" id="GO:0005829">
    <property type="term" value="C:cytosol"/>
    <property type="evidence" value="ECO:0007669"/>
    <property type="project" value="TreeGrafter"/>
</dbReference>
<dbReference type="SUPFAM" id="SSF53850">
    <property type="entry name" value="Periplasmic binding protein-like II"/>
    <property type="match status" value="1"/>
</dbReference>
<keyword evidence="2" id="KW-0805">Transcription regulation</keyword>
<name>A0A843YFA6_9RHOB</name>
<dbReference type="Gene3D" id="1.10.10.10">
    <property type="entry name" value="Winged helix-like DNA-binding domain superfamily/Winged helix DNA-binding domain"/>
    <property type="match status" value="1"/>
</dbReference>
<evidence type="ECO:0000256" key="1">
    <source>
        <dbReference type="ARBA" id="ARBA00009437"/>
    </source>
</evidence>
<dbReference type="InterPro" id="IPR050950">
    <property type="entry name" value="HTH-type_LysR_regulators"/>
</dbReference>
<evidence type="ECO:0000313" key="7">
    <source>
        <dbReference type="Proteomes" id="UP000444174"/>
    </source>
</evidence>
<comment type="caution">
    <text evidence="6">The sequence shown here is derived from an EMBL/GenBank/DDBJ whole genome shotgun (WGS) entry which is preliminary data.</text>
</comment>
<reference evidence="6 7" key="1">
    <citation type="submission" date="2019-10" db="EMBL/GenBank/DDBJ databases">
        <title>Epibacterium sp. nov., isolated from seawater.</title>
        <authorList>
            <person name="Zhang X."/>
            <person name="Li N."/>
        </authorList>
    </citation>
    <scope>NUCLEOTIDE SEQUENCE [LARGE SCALE GENOMIC DNA]</scope>
    <source>
        <strain evidence="6 7">SM1979</strain>
    </source>
</reference>
<dbReference type="RefSeq" id="WP_153215292.1">
    <property type="nucleotide sequence ID" value="NZ_WIBF01000003.1"/>
</dbReference>
<sequence length="290" mass="31989">MRPNPHQFVAFAYVVREGSFSAAANRLGVTQSTITQHVAKLEAQVGSQLLIRGRGGVSVTRTGQEFFDLADRLVALESAIAERLEGFETLEKGHLKVIANAPQPALEAIRDFAARHPFVEIDFALHDWTTATRLIRERHVDVGIITDAPMSEDFEHVPLQQISYVAYVHPDSPLAQRTELSLADLAHQTVILPEFGSLTQRVVSTALKSHAITLPRTLRMTTFPVMCEAVLHGIGVAIFLSRSGRLAQSLVEVPIRELSAQHEISILAPKDRARLRLVQAFIDCAERLAA</sequence>
<dbReference type="GO" id="GO:0003677">
    <property type="term" value="F:DNA binding"/>
    <property type="evidence" value="ECO:0007669"/>
    <property type="project" value="UniProtKB-KW"/>
</dbReference>
<keyword evidence="7" id="KW-1185">Reference proteome</keyword>
<organism evidence="6 7">
    <name type="scientific">Tritonibacter litoralis</name>
    <dbReference type="NCBI Taxonomy" id="2662264"/>
    <lineage>
        <taxon>Bacteria</taxon>
        <taxon>Pseudomonadati</taxon>
        <taxon>Pseudomonadota</taxon>
        <taxon>Alphaproteobacteria</taxon>
        <taxon>Rhodobacterales</taxon>
        <taxon>Paracoccaceae</taxon>
        <taxon>Tritonibacter</taxon>
    </lineage>
</organism>
<dbReference type="InterPro" id="IPR036390">
    <property type="entry name" value="WH_DNA-bd_sf"/>
</dbReference>
<dbReference type="InterPro" id="IPR000847">
    <property type="entry name" value="LysR_HTH_N"/>
</dbReference>
<keyword evidence="4" id="KW-0804">Transcription</keyword>
<dbReference type="Gene3D" id="3.40.190.290">
    <property type="match status" value="1"/>
</dbReference>
<dbReference type="Pfam" id="PF03466">
    <property type="entry name" value="LysR_substrate"/>
    <property type="match status" value="1"/>
</dbReference>
<evidence type="ECO:0000256" key="2">
    <source>
        <dbReference type="ARBA" id="ARBA00023015"/>
    </source>
</evidence>
<gene>
    <name evidence="6" type="ORF">GFB49_07825</name>
</gene>
<evidence type="ECO:0000313" key="6">
    <source>
        <dbReference type="EMBL" id="MQQ08355.1"/>
    </source>
</evidence>
<evidence type="ECO:0000259" key="5">
    <source>
        <dbReference type="PROSITE" id="PS50931"/>
    </source>
</evidence>
<comment type="similarity">
    <text evidence="1">Belongs to the LysR transcriptional regulatory family.</text>
</comment>
<dbReference type="PRINTS" id="PR00039">
    <property type="entry name" value="HTHLYSR"/>
</dbReference>
<dbReference type="GO" id="GO:0003700">
    <property type="term" value="F:DNA-binding transcription factor activity"/>
    <property type="evidence" value="ECO:0007669"/>
    <property type="project" value="InterPro"/>
</dbReference>
<dbReference type="Proteomes" id="UP000444174">
    <property type="component" value="Unassembled WGS sequence"/>
</dbReference>
<accession>A0A843YFA6</accession>
<proteinExistence type="inferred from homology"/>
<dbReference type="PROSITE" id="PS50931">
    <property type="entry name" value="HTH_LYSR"/>
    <property type="match status" value="1"/>
</dbReference>
<keyword evidence="3" id="KW-0238">DNA-binding</keyword>
<dbReference type="Pfam" id="PF00126">
    <property type="entry name" value="HTH_1"/>
    <property type="match status" value="1"/>
</dbReference>
<evidence type="ECO:0000256" key="3">
    <source>
        <dbReference type="ARBA" id="ARBA00023125"/>
    </source>
</evidence>
<evidence type="ECO:0000256" key="4">
    <source>
        <dbReference type="ARBA" id="ARBA00023163"/>
    </source>
</evidence>
<dbReference type="CDD" id="cd05466">
    <property type="entry name" value="PBP2_LTTR_substrate"/>
    <property type="match status" value="1"/>
</dbReference>
<dbReference type="AlphaFoldDB" id="A0A843YFA6"/>
<dbReference type="InterPro" id="IPR036388">
    <property type="entry name" value="WH-like_DNA-bd_sf"/>
</dbReference>
<dbReference type="SUPFAM" id="SSF46785">
    <property type="entry name" value="Winged helix' DNA-binding domain"/>
    <property type="match status" value="1"/>
</dbReference>
<dbReference type="EMBL" id="WIBF01000003">
    <property type="protein sequence ID" value="MQQ08355.1"/>
    <property type="molecule type" value="Genomic_DNA"/>
</dbReference>
<protein>
    <submittedName>
        <fullName evidence="6">LysR family transcriptional regulator</fullName>
    </submittedName>
</protein>
<feature type="domain" description="HTH lysR-type" evidence="5">
    <location>
        <begin position="3"/>
        <end position="60"/>
    </location>
</feature>
<dbReference type="PANTHER" id="PTHR30419">
    <property type="entry name" value="HTH-TYPE TRANSCRIPTIONAL REGULATOR YBHD"/>
    <property type="match status" value="1"/>
</dbReference>
<dbReference type="PANTHER" id="PTHR30419:SF2">
    <property type="entry name" value="LYSR FAMILY TRANSCRIPTIONAL REGULATOR"/>
    <property type="match status" value="1"/>
</dbReference>